<organism evidence="1 2">
    <name type="scientific">Shewanella halifaxensis (strain HAW-EB4)</name>
    <dbReference type="NCBI Taxonomy" id="458817"/>
    <lineage>
        <taxon>Bacteria</taxon>
        <taxon>Pseudomonadati</taxon>
        <taxon>Pseudomonadota</taxon>
        <taxon>Gammaproteobacteria</taxon>
        <taxon>Alteromonadales</taxon>
        <taxon>Shewanellaceae</taxon>
        <taxon>Shewanella</taxon>
    </lineage>
</organism>
<dbReference type="eggNOG" id="ENOG5033N61">
    <property type="taxonomic scope" value="Bacteria"/>
</dbReference>
<proteinExistence type="predicted"/>
<accession>B0TL58</accession>
<gene>
    <name evidence="1" type="ordered locus">Shal_4063</name>
</gene>
<sequence length="118" mass="13811">MELYKQEFGQNFNLGFDLSLYPWLIDKSWHNDISPSFYFKTSTGFMVLWVDYEKPEQREDSEQDRYVVMTAVNSGTDESPEVHHNEDSLQIFSTEDPRTLNIFLSNTMGSITQTQSHT</sequence>
<protein>
    <submittedName>
        <fullName evidence="1">Uncharacterized protein</fullName>
    </submittedName>
</protein>
<dbReference type="Proteomes" id="UP000001317">
    <property type="component" value="Chromosome"/>
</dbReference>
<reference evidence="1" key="1">
    <citation type="submission" date="2008-01" db="EMBL/GenBank/DDBJ databases">
        <title>Complete sequence of Shewanella halifaxensis HAW-EB4.</title>
        <authorList>
            <consortium name="US DOE Joint Genome Institute"/>
            <person name="Copeland A."/>
            <person name="Lucas S."/>
            <person name="Lapidus A."/>
            <person name="Glavina del Rio T."/>
            <person name="Dalin E."/>
            <person name="Tice H."/>
            <person name="Bruce D."/>
            <person name="Goodwin L."/>
            <person name="Pitluck S."/>
            <person name="Sims D."/>
            <person name="Brettin T."/>
            <person name="Detter J.C."/>
            <person name="Han C."/>
            <person name="Kuske C.R."/>
            <person name="Schmutz J."/>
            <person name="Larimer F."/>
            <person name="Land M."/>
            <person name="Hauser L."/>
            <person name="Kyrpides N."/>
            <person name="Kim E."/>
            <person name="Zhao J.-S."/>
            <person name="Richardson P."/>
        </authorList>
    </citation>
    <scope>NUCLEOTIDE SEQUENCE [LARGE SCALE GENOMIC DNA]</scope>
    <source>
        <strain evidence="1">HAW-EB4</strain>
    </source>
</reference>
<dbReference type="EMBL" id="CP000931">
    <property type="protein sequence ID" value="ABZ78603.1"/>
    <property type="molecule type" value="Genomic_DNA"/>
</dbReference>
<evidence type="ECO:0000313" key="2">
    <source>
        <dbReference type="Proteomes" id="UP000001317"/>
    </source>
</evidence>
<name>B0TL58_SHEHH</name>
<dbReference type="RefSeq" id="WP_012279120.1">
    <property type="nucleotide sequence ID" value="NC_010334.1"/>
</dbReference>
<dbReference type="KEGG" id="shl:Shal_4063"/>
<dbReference type="OrthoDB" id="6292676at2"/>
<keyword evidence="2" id="KW-1185">Reference proteome</keyword>
<dbReference type="STRING" id="458817.Shal_4063"/>
<dbReference type="AlphaFoldDB" id="B0TL58"/>
<evidence type="ECO:0000313" key="1">
    <source>
        <dbReference type="EMBL" id="ABZ78603.1"/>
    </source>
</evidence>
<dbReference type="HOGENOM" id="CLU_153914_0_0_6"/>